<name>A0A0E9XYY6_ANGAN</name>
<evidence type="ECO:0000313" key="1">
    <source>
        <dbReference type="EMBL" id="JAI07642.1"/>
    </source>
</evidence>
<proteinExistence type="predicted"/>
<dbReference type="EMBL" id="GBXM01000936">
    <property type="protein sequence ID" value="JAI07642.1"/>
    <property type="molecule type" value="Transcribed_RNA"/>
</dbReference>
<protein>
    <submittedName>
        <fullName evidence="1">Uncharacterized protein</fullName>
    </submittedName>
</protein>
<dbReference type="AlphaFoldDB" id="A0A0E9XYY6"/>
<accession>A0A0E9XYY6</accession>
<organism evidence="1">
    <name type="scientific">Anguilla anguilla</name>
    <name type="common">European freshwater eel</name>
    <name type="synonym">Muraena anguilla</name>
    <dbReference type="NCBI Taxonomy" id="7936"/>
    <lineage>
        <taxon>Eukaryota</taxon>
        <taxon>Metazoa</taxon>
        <taxon>Chordata</taxon>
        <taxon>Craniata</taxon>
        <taxon>Vertebrata</taxon>
        <taxon>Euteleostomi</taxon>
        <taxon>Actinopterygii</taxon>
        <taxon>Neopterygii</taxon>
        <taxon>Teleostei</taxon>
        <taxon>Anguilliformes</taxon>
        <taxon>Anguillidae</taxon>
        <taxon>Anguilla</taxon>
    </lineage>
</organism>
<reference evidence="1" key="2">
    <citation type="journal article" date="2015" name="Fish Shellfish Immunol.">
        <title>Early steps in the European eel (Anguilla anguilla)-Vibrio vulnificus interaction in the gills: Role of the RtxA13 toxin.</title>
        <authorList>
            <person name="Callol A."/>
            <person name="Pajuelo D."/>
            <person name="Ebbesson L."/>
            <person name="Teles M."/>
            <person name="MacKenzie S."/>
            <person name="Amaro C."/>
        </authorList>
    </citation>
    <scope>NUCLEOTIDE SEQUENCE</scope>
</reference>
<reference evidence="1" key="1">
    <citation type="submission" date="2014-11" db="EMBL/GenBank/DDBJ databases">
        <authorList>
            <person name="Amaro Gonzalez C."/>
        </authorList>
    </citation>
    <scope>NUCLEOTIDE SEQUENCE</scope>
</reference>
<sequence>MLYCELDRCPSVVIHKIMVRCLPFVEVLVCVIQLDSRARREPICPWKLYLKVAKPKSQSKVCCEL</sequence>